<dbReference type="PROSITE" id="PS51257">
    <property type="entry name" value="PROKAR_LIPOPROTEIN"/>
    <property type="match status" value="1"/>
</dbReference>
<feature type="signal peptide" evidence="1">
    <location>
        <begin position="1"/>
        <end position="26"/>
    </location>
</feature>
<evidence type="ECO:0000259" key="2">
    <source>
        <dbReference type="Pfam" id="PF09603"/>
    </source>
</evidence>
<evidence type="ECO:0000313" key="3">
    <source>
        <dbReference type="EMBL" id="ACX74935.1"/>
    </source>
</evidence>
<name>A0ABM5LH73_FIBSS</name>
<gene>
    <name evidence="3" type="ordered locus">Fisuc_1336</name>
</gene>
<accession>A0ABM5LH73</accession>
<feature type="chain" id="PRO_5046104062" description="Fibrobacter succinogenes major paralogous domain-containing protein" evidence="1">
    <location>
        <begin position="27"/>
        <end position="225"/>
    </location>
</feature>
<reference evidence="3" key="1">
    <citation type="submission" date="2009-10" db="EMBL/GenBank/DDBJ databases">
        <title>Complete sequence of Fibrobacter succinogenes subsp. succinogenes S85.</title>
        <authorList>
            <consortium name="US DOE Joint Genome Institute"/>
            <person name="Lucas S."/>
            <person name="Copeland A."/>
            <person name="Lapidus A."/>
            <person name="Glavina del Rio T."/>
            <person name="Tice H."/>
            <person name="Bruce D."/>
            <person name="Goodwin L."/>
            <person name="Pitluck S."/>
            <person name="Chertkov O."/>
            <person name="Detter J.C."/>
            <person name="Han C."/>
            <person name="Tapia R."/>
            <person name="Larimer F."/>
            <person name="Land M."/>
            <person name="Hauser L."/>
            <person name="Kyrpides N."/>
            <person name="Mikhailova N."/>
            <person name="Weimer P.J."/>
            <person name="Stevenson D.M."/>
            <person name="Boyum J."/>
            <person name="Brumm P.I."/>
            <person name="Mead D."/>
        </authorList>
    </citation>
    <scope>NUCLEOTIDE SEQUENCE [LARGE SCALE GENOMIC DNA]</scope>
    <source>
        <strain evidence="3">S85</strain>
    </source>
</reference>
<evidence type="ECO:0000256" key="1">
    <source>
        <dbReference type="SAM" id="SignalP"/>
    </source>
</evidence>
<dbReference type="RefSeq" id="WP_015731991.1">
    <property type="nucleotide sequence ID" value="NC_017448.1"/>
</dbReference>
<feature type="domain" description="Fibrobacter succinogenes major paralogous" evidence="2">
    <location>
        <begin position="51"/>
        <end position="225"/>
    </location>
</feature>
<sequence length="225" mass="24807">MKRNLRIWKIYILSMHLTIHSSFALAALTFLLMSCSESFTDSRDGQSYDVVKIGDLTWMAENLNFETVGSFCPEGDSRNCKRLGRLYSWAEAKTVCPEGWRLPTNEDFAQVLAQSHDGDSGAVSNKVGAKLKSRDGWFKKGNGTDDFGFNALPAGYRGAVSKADDGAVAGGKFNGIGGYAYFWSATEDPENPESNAFYLFLSFSSDAASLNSFAKEDYRSVRCVR</sequence>
<proteinExistence type="predicted"/>
<dbReference type="InterPro" id="IPR011871">
    <property type="entry name" value="Fib_succ_major"/>
</dbReference>
<protein>
    <recommendedName>
        <fullName evidence="2">Fibrobacter succinogenes major paralogous domain-containing protein</fullName>
    </recommendedName>
</protein>
<dbReference type="Pfam" id="PF09603">
    <property type="entry name" value="Fib_succ_major"/>
    <property type="match status" value="1"/>
</dbReference>
<keyword evidence="4" id="KW-1185">Reference proteome</keyword>
<organism evidence="3 4">
    <name type="scientific">Fibrobacter succinogenes (strain ATCC 19169 / S85)</name>
    <dbReference type="NCBI Taxonomy" id="59374"/>
    <lineage>
        <taxon>Bacteria</taxon>
        <taxon>Pseudomonadati</taxon>
        <taxon>Fibrobacterota</taxon>
        <taxon>Fibrobacteria</taxon>
        <taxon>Fibrobacterales</taxon>
        <taxon>Fibrobacteraceae</taxon>
        <taxon>Fibrobacter</taxon>
    </lineage>
</organism>
<dbReference type="NCBIfam" id="TIGR02145">
    <property type="entry name" value="Fib_succ_major"/>
    <property type="match status" value="1"/>
</dbReference>
<evidence type="ECO:0000313" key="4">
    <source>
        <dbReference type="Proteomes" id="UP000001497"/>
    </source>
</evidence>
<dbReference type="EMBL" id="CP001792">
    <property type="protein sequence ID" value="ACX74935.1"/>
    <property type="molecule type" value="Genomic_DNA"/>
</dbReference>
<dbReference type="Proteomes" id="UP000001497">
    <property type="component" value="Chromosome"/>
</dbReference>
<keyword evidence="1" id="KW-0732">Signal</keyword>